<evidence type="ECO:0000256" key="2">
    <source>
        <dbReference type="SAM" id="Phobius"/>
    </source>
</evidence>
<dbReference type="OrthoDB" id="7698234at2"/>
<sequence length="392" mass="41933">MTERRFRVPLPGLPPRSRSEENRTSTPLELFFDLCFVSAVAQAGARLVHALGAGQFAHGVIGYCIAFFALWWAWVNFTWFASAYDNGDVLYRIVTLVQISGALVLSAGVPRAFESADLSIAVIGYVIMRLALAFQWLRAAAGTAGAARATALRYIAGLITVQLGWVGATQASYTTRLILFPILAVVDVAVPVLSEYHHRTPWHPHHIAERYELFTLIVLGEAVTAASLGVQSALDERGELATILPIALGGLLIVFSAFRIYFVAPAGARLTTGEQPFVWGYGHYVIAGSAAAIGAGIEVAVEQTDHQSPISALAASAAVTLPTALFVLAVWLLHARHFKRDVAEQCVLPVTALLVLACTFAGHWTALLAGAVAAVSVGVSTLLEERRAEHLG</sequence>
<dbReference type="AlphaFoldDB" id="A0A6I4WGD5"/>
<dbReference type="Pfam" id="PF06772">
    <property type="entry name" value="LtrA"/>
    <property type="match status" value="1"/>
</dbReference>
<gene>
    <name evidence="3" type="ORF">GQ466_22935</name>
</gene>
<evidence type="ECO:0000256" key="1">
    <source>
        <dbReference type="SAM" id="MobiDB-lite"/>
    </source>
</evidence>
<feature type="transmembrane region" description="Helical" evidence="2">
    <location>
        <begin position="175"/>
        <end position="193"/>
    </location>
</feature>
<name>A0A6I4WGD5_9ACTN</name>
<dbReference type="Proteomes" id="UP000431901">
    <property type="component" value="Unassembled WGS sequence"/>
</dbReference>
<dbReference type="RefSeq" id="WP_161105062.1">
    <property type="nucleotide sequence ID" value="NZ_JBHLYI010000003.1"/>
</dbReference>
<dbReference type="EMBL" id="WUTW01000005">
    <property type="protein sequence ID" value="MXQ66876.1"/>
    <property type="molecule type" value="Genomic_DNA"/>
</dbReference>
<keyword evidence="2" id="KW-0472">Membrane</keyword>
<protein>
    <submittedName>
        <fullName evidence="3">Low temperature requirement protein A</fullName>
    </submittedName>
</protein>
<keyword evidence="2" id="KW-0812">Transmembrane</keyword>
<dbReference type="InterPro" id="IPR010640">
    <property type="entry name" value="Low_temperature_requirement_A"/>
</dbReference>
<feature type="transmembrane region" description="Helical" evidence="2">
    <location>
        <begin position="281"/>
        <end position="301"/>
    </location>
</feature>
<evidence type="ECO:0000313" key="4">
    <source>
        <dbReference type="Proteomes" id="UP000431901"/>
    </source>
</evidence>
<feature type="transmembrane region" description="Helical" evidence="2">
    <location>
        <begin position="60"/>
        <end position="77"/>
    </location>
</feature>
<feature type="transmembrane region" description="Helical" evidence="2">
    <location>
        <begin position="313"/>
        <end position="333"/>
    </location>
</feature>
<evidence type="ECO:0000313" key="3">
    <source>
        <dbReference type="EMBL" id="MXQ66876.1"/>
    </source>
</evidence>
<keyword evidence="4" id="KW-1185">Reference proteome</keyword>
<dbReference type="PANTHER" id="PTHR36840:SF1">
    <property type="entry name" value="BLL5714 PROTEIN"/>
    <property type="match status" value="1"/>
</dbReference>
<feature type="transmembrane region" description="Helical" evidence="2">
    <location>
        <begin position="242"/>
        <end position="261"/>
    </location>
</feature>
<dbReference type="PANTHER" id="PTHR36840">
    <property type="entry name" value="BLL5714 PROTEIN"/>
    <property type="match status" value="1"/>
</dbReference>
<accession>A0A6I4WGD5</accession>
<organism evidence="3 4">
    <name type="scientific">Actinomadura rayongensis</name>
    <dbReference type="NCBI Taxonomy" id="1429076"/>
    <lineage>
        <taxon>Bacteria</taxon>
        <taxon>Bacillati</taxon>
        <taxon>Actinomycetota</taxon>
        <taxon>Actinomycetes</taxon>
        <taxon>Streptosporangiales</taxon>
        <taxon>Thermomonosporaceae</taxon>
        <taxon>Actinomadura</taxon>
    </lineage>
</organism>
<feature type="transmembrane region" description="Helical" evidence="2">
    <location>
        <begin position="353"/>
        <end position="383"/>
    </location>
</feature>
<proteinExistence type="predicted"/>
<keyword evidence="2" id="KW-1133">Transmembrane helix</keyword>
<feature type="region of interest" description="Disordered" evidence="1">
    <location>
        <begin position="1"/>
        <end position="21"/>
    </location>
</feature>
<comment type="caution">
    <text evidence="3">The sequence shown here is derived from an EMBL/GenBank/DDBJ whole genome shotgun (WGS) entry which is preliminary data.</text>
</comment>
<reference evidence="3 4" key="1">
    <citation type="submission" date="2019-12" db="EMBL/GenBank/DDBJ databases">
        <title>Nocardia macrotermitis sp. nov. and Nocardia aurantia sp. nov., isolated from the gut of the fungus growing-termite Macrotermes natalensis.</title>
        <authorList>
            <person name="Christine B."/>
            <person name="Rene B."/>
        </authorList>
    </citation>
    <scope>NUCLEOTIDE SEQUENCE [LARGE SCALE GENOMIC DNA]</scope>
    <source>
        <strain evidence="3 4">DSM 102126</strain>
    </source>
</reference>
<feature type="transmembrane region" description="Helical" evidence="2">
    <location>
        <begin position="151"/>
        <end position="168"/>
    </location>
</feature>
<feature type="transmembrane region" description="Helical" evidence="2">
    <location>
        <begin position="89"/>
        <end position="108"/>
    </location>
</feature>
<feature type="transmembrane region" description="Helical" evidence="2">
    <location>
        <begin position="120"/>
        <end position="139"/>
    </location>
</feature>